<organism evidence="2">
    <name type="scientific">Zea mays</name>
    <name type="common">Maize</name>
    <dbReference type="NCBI Taxonomy" id="4577"/>
    <lineage>
        <taxon>Eukaryota</taxon>
        <taxon>Viridiplantae</taxon>
        <taxon>Streptophyta</taxon>
        <taxon>Embryophyta</taxon>
        <taxon>Tracheophyta</taxon>
        <taxon>Spermatophyta</taxon>
        <taxon>Magnoliopsida</taxon>
        <taxon>Liliopsida</taxon>
        <taxon>Poales</taxon>
        <taxon>Poaceae</taxon>
        <taxon>PACMAD clade</taxon>
        <taxon>Panicoideae</taxon>
        <taxon>Andropogonodae</taxon>
        <taxon>Andropogoneae</taxon>
        <taxon>Tripsacinae</taxon>
        <taxon>Zea</taxon>
    </lineage>
</organism>
<evidence type="ECO:0000313" key="2">
    <source>
        <dbReference type="EMBL" id="ACF85914.1"/>
    </source>
</evidence>
<protein>
    <submittedName>
        <fullName evidence="2">Uncharacterized protein</fullName>
    </submittedName>
</protein>
<reference evidence="2" key="1">
    <citation type="journal article" date="2009" name="PLoS Genet.">
        <title>Sequencing, mapping, and analysis of 27,455 maize full-length cDNAs.</title>
        <authorList>
            <person name="Soderlund C."/>
            <person name="Descour A."/>
            <person name="Kudrna D."/>
            <person name="Bomhoff M."/>
            <person name="Boyd L."/>
            <person name="Currie J."/>
            <person name="Angelova A."/>
            <person name="Collura K."/>
            <person name="Wissotski M."/>
            <person name="Ashley E."/>
            <person name="Morrow D."/>
            <person name="Fernandes J."/>
            <person name="Walbot V."/>
            <person name="Yu Y."/>
        </authorList>
    </citation>
    <scope>NUCLEOTIDE SEQUENCE</scope>
    <source>
        <strain evidence="2">B73</strain>
    </source>
</reference>
<feature type="compositionally biased region" description="Polar residues" evidence="1">
    <location>
        <begin position="72"/>
        <end position="81"/>
    </location>
</feature>
<sequence>MHHEEPANAIDDHGAPGALSSPLSLPIKSGTPFLSSSPSSSLPSPYPSSLSLSHTPSSSAPSPFVPKPVETRWSSCSLSASPGRTPCLAPYSTEHYPSSTFIPAHEQEPKVEDNPKTLIYFVKHVLN</sequence>
<name>B4FUX1_MAIZE</name>
<feature type="compositionally biased region" description="Basic and acidic residues" evidence="1">
    <location>
        <begin position="1"/>
        <end position="14"/>
    </location>
</feature>
<feature type="compositionally biased region" description="Low complexity" evidence="1">
    <location>
        <begin position="32"/>
        <end position="62"/>
    </location>
</feature>
<feature type="region of interest" description="Disordered" evidence="1">
    <location>
        <begin position="1"/>
        <end position="81"/>
    </location>
</feature>
<proteinExistence type="evidence at transcript level"/>
<dbReference type="AlphaFoldDB" id="B4FUX1"/>
<evidence type="ECO:0000256" key="1">
    <source>
        <dbReference type="SAM" id="MobiDB-lite"/>
    </source>
</evidence>
<accession>B4FUX1</accession>
<dbReference type="EMBL" id="BT040909">
    <property type="protein sequence ID" value="ACF85914.1"/>
    <property type="molecule type" value="mRNA"/>
</dbReference>